<keyword evidence="7" id="KW-0472">Membrane</keyword>
<evidence type="ECO:0000256" key="6">
    <source>
        <dbReference type="ARBA" id="ARBA00022840"/>
    </source>
</evidence>
<dbReference type="PROSITE" id="PS50893">
    <property type="entry name" value="ABC_TRANSPORTER_2"/>
    <property type="match status" value="1"/>
</dbReference>
<evidence type="ECO:0000256" key="4">
    <source>
        <dbReference type="ARBA" id="ARBA00022475"/>
    </source>
</evidence>
<dbReference type="CDD" id="cd03257">
    <property type="entry name" value="ABC_NikE_OppD_transporters"/>
    <property type="match status" value="1"/>
</dbReference>
<dbReference type="Proteomes" id="UP000327011">
    <property type="component" value="Unassembled WGS sequence"/>
</dbReference>
<dbReference type="AlphaFoldDB" id="A0A5J5JVL3"/>
<reference evidence="9 10" key="1">
    <citation type="submission" date="2019-09" db="EMBL/GenBank/DDBJ databases">
        <title>Screening of Novel Bioactive Compounds from Soil-Associated.</title>
        <authorList>
            <person name="Gong X."/>
        </authorList>
    </citation>
    <scope>NUCLEOTIDE SEQUENCE [LARGE SCALE GENOMIC DNA]</scope>
    <source>
        <strain evidence="9 10">Gxj-6</strain>
    </source>
</reference>
<dbReference type="GO" id="GO:0005886">
    <property type="term" value="C:plasma membrane"/>
    <property type="evidence" value="ECO:0007669"/>
    <property type="project" value="UniProtKB-SubCell"/>
</dbReference>
<dbReference type="PANTHER" id="PTHR43297">
    <property type="entry name" value="OLIGOPEPTIDE TRANSPORT ATP-BINDING PROTEIN APPD"/>
    <property type="match status" value="1"/>
</dbReference>
<comment type="similarity">
    <text evidence="2">Belongs to the ABC transporter superfamily.</text>
</comment>
<comment type="caution">
    <text evidence="9">The sequence shown here is derived from an EMBL/GenBank/DDBJ whole genome shotgun (WGS) entry which is preliminary data.</text>
</comment>
<evidence type="ECO:0000313" key="10">
    <source>
        <dbReference type="Proteomes" id="UP000327011"/>
    </source>
</evidence>
<dbReference type="InterPro" id="IPR050388">
    <property type="entry name" value="ABC_Ni/Peptide_Import"/>
</dbReference>
<dbReference type="InterPro" id="IPR017871">
    <property type="entry name" value="ABC_transporter-like_CS"/>
</dbReference>
<protein>
    <submittedName>
        <fullName evidence="9">ABC transporter ATP-binding protein</fullName>
    </submittedName>
</protein>
<keyword evidence="5" id="KW-0547">Nucleotide-binding</keyword>
<dbReference type="PROSITE" id="PS00211">
    <property type="entry name" value="ABC_TRANSPORTER_1"/>
    <property type="match status" value="1"/>
</dbReference>
<evidence type="ECO:0000313" key="9">
    <source>
        <dbReference type="EMBL" id="KAA9373794.1"/>
    </source>
</evidence>
<evidence type="ECO:0000256" key="3">
    <source>
        <dbReference type="ARBA" id="ARBA00022448"/>
    </source>
</evidence>
<comment type="subcellular location">
    <subcellularLocation>
        <location evidence="1">Cell membrane</location>
        <topology evidence="1">Peripheral membrane protein</topology>
    </subcellularLocation>
</comment>
<dbReference type="Gene3D" id="3.40.50.300">
    <property type="entry name" value="P-loop containing nucleotide triphosphate hydrolases"/>
    <property type="match status" value="1"/>
</dbReference>
<dbReference type="EMBL" id="VYTZ01000020">
    <property type="protein sequence ID" value="KAA9373794.1"/>
    <property type="molecule type" value="Genomic_DNA"/>
</dbReference>
<organism evidence="9 10">
    <name type="scientific">Microbispora cellulosiformans</name>
    <dbReference type="NCBI Taxonomy" id="2614688"/>
    <lineage>
        <taxon>Bacteria</taxon>
        <taxon>Bacillati</taxon>
        <taxon>Actinomycetota</taxon>
        <taxon>Actinomycetes</taxon>
        <taxon>Streptosporangiales</taxon>
        <taxon>Streptosporangiaceae</taxon>
        <taxon>Microbispora</taxon>
    </lineage>
</organism>
<dbReference type="InterPro" id="IPR003593">
    <property type="entry name" value="AAA+_ATPase"/>
</dbReference>
<evidence type="ECO:0000256" key="5">
    <source>
        <dbReference type="ARBA" id="ARBA00022741"/>
    </source>
</evidence>
<keyword evidence="3" id="KW-0813">Transport</keyword>
<sequence>MRLLEAENLTVRTADGRELLHDLSFRLARGDRLGLIGGSGAGKSLTVLAVVGLLPAGMAASGRVLLDGEPILGAPERVLNTVRGRGIAVVFQDPLAALDPLMRVGAQVAEPLRRHRGLRGAAARRAALEALAEVRLSDPDRIARSYPHEISGGQRQRVAMAMALACEPAFLIADEPTAALDGTVQAEMLALLDRLVTARGMGLLFVGHDLAVVARISHRILVLEGGRAVEEGEVGDVLRAPSHPHTRDLVSAARRLNGALERMLP</sequence>
<feature type="domain" description="ABC transporter" evidence="8">
    <location>
        <begin position="4"/>
        <end position="250"/>
    </location>
</feature>
<keyword evidence="10" id="KW-1185">Reference proteome</keyword>
<name>A0A5J5JVL3_9ACTN</name>
<dbReference type="GO" id="GO:0016887">
    <property type="term" value="F:ATP hydrolysis activity"/>
    <property type="evidence" value="ECO:0007669"/>
    <property type="project" value="InterPro"/>
</dbReference>
<evidence type="ECO:0000259" key="8">
    <source>
        <dbReference type="PROSITE" id="PS50893"/>
    </source>
</evidence>
<dbReference type="PANTHER" id="PTHR43297:SF2">
    <property type="entry name" value="DIPEPTIDE TRANSPORT ATP-BINDING PROTEIN DPPD"/>
    <property type="match status" value="1"/>
</dbReference>
<keyword evidence="4" id="KW-1003">Cell membrane</keyword>
<keyword evidence="6 9" id="KW-0067">ATP-binding</keyword>
<proteinExistence type="inferred from homology"/>
<dbReference type="InterPro" id="IPR003439">
    <property type="entry name" value="ABC_transporter-like_ATP-bd"/>
</dbReference>
<evidence type="ECO:0000256" key="2">
    <source>
        <dbReference type="ARBA" id="ARBA00005417"/>
    </source>
</evidence>
<evidence type="ECO:0000256" key="1">
    <source>
        <dbReference type="ARBA" id="ARBA00004202"/>
    </source>
</evidence>
<accession>A0A5J5JVL3</accession>
<gene>
    <name evidence="9" type="ORF">F5972_34100</name>
</gene>
<dbReference type="InterPro" id="IPR027417">
    <property type="entry name" value="P-loop_NTPase"/>
</dbReference>
<dbReference type="Pfam" id="PF00005">
    <property type="entry name" value="ABC_tran"/>
    <property type="match status" value="1"/>
</dbReference>
<dbReference type="GO" id="GO:0005524">
    <property type="term" value="F:ATP binding"/>
    <property type="evidence" value="ECO:0007669"/>
    <property type="project" value="UniProtKB-KW"/>
</dbReference>
<dbReference type="SUPFAM" id="SSF52540">
    <property type="entry name" value="P-loop containing nucleoside triphosphate hydrolases"/>
    <property type="match status" value="1"/>
</dbReference>
<evidence type="ECO:0000256" key="7">
    <source>
        <dbReference type="ARBA" id="ARBA00023136"/>
    </source>
</evidence>
<dbReference type="SMART" id="SM00382">
    <property type="entry name" value="AAA"/>
    <property type="match status" value="1"/>
</dbReference>
<dbReference type="RefSeq" id="WP_150939806.1">
    <property type="nucleotide sequence ID" value="NZ_VYTZ01000020.1"/>
</dbReference>